<evidence type="ECO:0000313" key="5">
    <source>
        <dbReference type="Proteomes" id="UP000518288"/>
    </source>
</evidence>
<feature type="domain" description="ZipA C-terminal FtsZ-binding" evidence="3">
    <location>
        <begin position="234"/>
        <end position="361"/>
    </location>
</feature>
<evidence type="ECO:0000256" key="1">
    <source>
        <dbReference type="SAM" id="MobiDB-lite"/>
    </source>
</evidence>
<feature type="transmembrane region" description="Helical" evidence="2">
    <location>
        <begin position="6"/>
        <end position="25"/>
    </location>
</feature>
<dbReference type="InterPro" id="IPR036765">
    <property type="entry name" value="ZipA_FtsZ-bd_C_sf"/>
</dbReference>
<name>A0A7Y9R168_9BURK</name>
<dbReference type="SUPFAM" id="SSF64383">
    <property type="entry name" value="Cell-division protein ZipA, C-terminal domain"/>
    <property type="match status" value="1"/>
</dbReference>
<feature type="compositionally biased region" description="Low complexity" evidence="1">
    <location>
        <begin position="37"/>
        <end position="51"/>
    </location>
</feature>
<dbReference type="GO" id="GO:0090529">
    <property type="term" value="P:cell septum assembly"/>
    <property type="evidence" value="ECO:0007669"/>
    <property type="project" value="InterPro"/>
</dbReference>
<dbReference type="AlphaFoldDB" id="A0A7Y9R168"/>
<dbReference type="EMBL" id="JACCFH010000001">
    <property type="protein sequence ID" value="NYG35317.1"/>
    <property type="molecule type" value="Genomic_DNA"/>
</dbReference>
<evidence type="ECO:0000313" key="4">
    <source>
        <dbReference type="EMBL" id="NYG35317.1"/>
    </source>
</evidence>
<gene>
    <name evidence="4" type="ORF">BDD16_004303</name>
</gene>
<protein>
    <recommendedName>
        <fullName evidence="3">ZipA C-terminal FtsZ-binding domain-containing protein</fullName>
    </recommendedName>
</protein>
<dbReference type="InterPro" id="IPR007449">
    <property type="entry name" value="ZipA_FtsZ-bd_C"/>
</dbReference>
<evidence type="ECO:0000256" key="2">
    <source>
        <dbReference type="SAM" id="Phobius"/>
    </source>
</evidence>
<sequence>MNSLQVWLAIVGGLVLAAVVGHGAWQTRRAGGKTRLPKPSAADAASPGAPDAALAAVAPQPLHQEPSFDPDHAPTEPIPLEDAPVAASVEAIEQRLVGVPAALNVPVRRPAAVSRIDPLIDAVARLVPEQPLSGETVLAHWPPSRRAGGKPFLIEGCNSQTGEWETPVAGQTCSELRAGLQLANRLGAVNEIEYSEFVQIIQRFAEPLSAEAEFPDMLDVVARARSLDRVAVHHDAQLAMRLTARQGQWPVSWIQQHAARHGFVSGPVPGKLILPGREEDAPPVLALVFDAQAALAEDPDQSWVSEMSLVFDVPQTPQAEQPFNAWCASGQALAIALDADVNDDEGRALNAGAFALIREDLDGLYAKLAEYELAAGSPAARRLFS</sequence>
<reference evidence="4 5" key="1">
    <citation type="submission" date="2020-07" db="EMBL/GenBank/DDBJ databases">
        <title>Genomic Encyclopedia of Archaeal and Bacterial Type Strains, Phase II (KMG-II): from individual species to whole genera.</title>
        <authorList>
            <person name="Goeker M."/>
        </authorList>
    </citation>
    <scope>NUCLEOTIDE SEQUENCE [LARGE SCALE GENOMIC DNA]</scope>
    <source>
        <strain evidence="4 5">DSM 21226</strain>
    </source>
</reference>
<organism evidence="4 5">
    <name type="scientific">Sphaerotilus montanus</name>
    <dbReference type="NCBI Taxonomy" id="522889"/>
    <lineage>
        <taxon>Bacteria</taxon>
        <taxon>Pseudomonadati</taxon>
        <taxon>Pseudomonadota</taxon>
        <taxon>Betaproteobacteria</taxon>
        <taxon>Burkholderiales</taxon>
        <taxon>Sphaerotilaceae</taxon>
        <taxon>Sphaerotilus</taxon>
    </lineage>
</organism>
<keyword evidence="5" id="KW-1185">Reference proteome</keyword>
<keyword evidence="2" id="KW-0812">Transmembrane</keyword>
<accession>A0A7Y9R168</accession>
<dbReference type="RefSeq" id="WP_179635855.1">
    <property type="nucleotide sequence ID" value="NZ_JACCFH010000001.1"/>
</dbReference>
<dbReference type="SMART" id="SM00771">
    <property type="entry name" value="ZipA_C"/>
    <property type="match status" value="1"/>
</dbReference>
<proteinExistence type="predicted"/>
<keyword evidence="2" id="KW-0472">Membrane</keyword>
<keyword evidence="2" id="KW-1133">Transmembrane helix</keyword>
<evidence type="ECO:0000259" key="3">
    <source>
        <dbReference type="SMART" id="SM00771"/>
    </source>
</evidence>
<feature type="region of interest" description="Disordered" evidence="1">
    <location>
        <begin position="28"/>
        <end position="51"/>
    </location>
</feature>
<comment type="caution">
    <text evidence="4">The sequence shown here is derived from an EMBL/GenBank/DDBJ whole genome shotgun (WGS) entry which is preliminary data.</text>
</comment>
<dbReference type="Proteomes" id="UP000518288">
    <property type="component" value="Unassembled WGS sequence"/>
</dbReference>